<evidence type="ECO:0000259" key="2">
    <source>
        <dbReference type="Pfam" id="PF24409"/>
    </source>
</evidence>
<dbReference type="AlphaFoldDB" id="A0A923RK12"/>
<name>A0A923RK12_9BACI</name>
<evidence type="ECO:0000313" key="4">
    <source>
        <dbReference type="Proteomes" id="UP000637359"/>
    </source>
</evidence>
<dbReference type="Pfam" id="PF24409">
    <property type="entry name" value="wHTH-PRTase_assc"/>
    <property type="match status" value="1"/>
</dbReference>
<dbReference type="InterPro" id="IPR057055">
    <property type="entry name" value="wHTH-PRTase_assoc"/>
</dbReference>
<reference evidence="3" key="1">
    <citation type="submission" date="2020-08" db="EMBL/GenBank/DDBJ databases">
        <title>Genome public.</title>
        <authorList>
            <person name="Liu C."/>
            <person name="Sun Q."/>
        </authorList>
    </citation>
    <scope>NUCLEOTIDE SEQUENCE</scope>
    <source>
        <strain evidence="3">BX22</strain>
    </source>
</reference>
<dbReference type="EMBL" id="JACOOL010000016">
    <property type="protein sequence ID" value="MBC5638450.1"/>
    <property type="molecule type" value="Genomic_DNA"/>
</dbReference>
<dbReference type="RefSeq" id="WP_186871157.1">
    <property type="nucleotide sequence ID" value="NZ_JACOOL010000016.1"/>
</dbReference>
<accession>A0A923RK12</accession>
<gene>
    <name evidence="3" type="ORF">H8S33_16860</name>
</gene>
<feature type="domain" description="PRTase-CE" evidence="1">
    <location>
        <begin position="84"/>
        <end position="343"/>
    </location>
</feature>
<organism evidence="3 4">
    <name type="scientific">Ornithinibacillus hominis</name>
    <dbReference type="NCBI Taxonomy" id="2763055"/>
    <lineage>
        <taxon>Bacteria</taxon>
        <taxon>Bacillati</taxon>
        <taxon>Bacillota</taxon>
        <taxon>Bacilli</taxon>
        <taxon>Bacillales</taxon>
        <taxon>Bacillaceae</taxon>
        <taxon>Ornithinibacillus</taxon>
    </lineage>
</organism>
<sequence length="478" mass="56722">MNTFRNNYILIIPIQKGIQTDEDDDIEADDKFGEMRWIDMDVDFDSTIEKFLNNNEITNSEEEYVKNFRQKSGRFLGQSKIKQTPEVGNILLRMLGEYKYYSRQYIENIFENFYEYLVPRVRESSTIYSPISSEKDFTRMNSSYFYLQKFLEINNLSNEHAINLSSLYLEVENKYFKKTLSHYNEKNKSTETNQKKEITKIYNKLKYIDTVVFIEDFSGTGDTIKKFLKIAAEMVKDKKVIIFVIHVTERAKNNIIDSFDEFGYKDATLKFENESKGFFENYEEFKGDRIKLLKFEKDVLESEHPLGFKESEALVTFYRNCPNNTISSYWWSENENWRALFKRKNKILDFFGEKKIKELYEAILYNLSLIIPKELSKKFEIKVILYLLYLNEFPNDVEDFEIKRILGYNDKQLLEQQNNLLSKGWIESQGNLTSKGREILAELKLSKVDFSDLTKSKSLEAASDSLSFDDEYIPVRYK</sequence>
<protein>
    <submittedName>
        <fullName evidence="3">Uncharacterized protein</fullName>
    </submittedName>
</protein>
<dbReference type="Pfam" id="PF24390">
    <property type="entry name" value="PRTase-CE"/>
    <property type="match status" value="1"/>
</dbReference>
<keyword evidence="4" id="KW-1185">Reference proteome</keyword>
<evidence type="ECO:0000259" key="1">
    <source>
        <dbReference type="Pfam" id="PF24390"/>
    </source>
</evidence>
<dbReference type="Proteomes" id="UP000637359">
    <property type="component" value="Unassembled WGS sequence"/>
</dbReference>
<feature type="domain" description="PRTase associated wHTH" evidence="2">
    <location>
        <begin position="400"/>
        <end position="456"/>
    </location>
</feature>
<dbReference type="InterPro" id="IPR056920">
    <property type="entry name" value="PRTase-CE"/>
</dbReference>
<proteinExistence type="predicted"/>
<comment type="caution">
    <text evidence="3">The sequence shown here is derived from an EMBL/GenBank/DDBJ whole genome shotgun (WGS) entry which is preliminary data.</text>
</comment>
<evidence type="ECO:0000313" key="3">
    <source>
        <dbReference type="EMBL" id="MBC5638450.1"/>
    </source>
</evidence>